<evidence type="ECO:0000259" key="10">
    <source>
        <dbReference type="PROSITE" id="PS51741"/>
    </source>
</evidence>
<feature type="compositionally biased region" description="Low complexity" evidence="8">
    <location>
        <begin position="225"/>
        <end position="242"/>
    </location>
</feature>
<comment type="subcellular location">
    <subcellularLocation>
        <location evidence="6">Contractile vacuole</location>
    </subcellularLocation>
    <subcellularLocation>
        <location evidence="1">Cytoplasm</location>
    </subcellularLocation>
</comment>
<dbReference type="Pfam" id="PF00620">
    <property type="entry name" value="RhoGAP"/>
    <property type="match status" value="1"/>
</dbReference>
<dbReference type="InterPro" id="IPR031160">
    <property type="entry name" value="F_BAR_dom"/>
</dbReference>
<feature type="compositionally biased region" description="Low complexity" evidence="8">
    <location>
        <begin position="577"/>
        <end position="590"/>
    </location>
</feature>
<feature type="domain" description="Rho-GAP" evidence="9">
    <location>
        <begin position="343"/>
        <end position="531"/>
    </location>
</feature>
<evidence type="ECO:0000256" key="4">
    <source>
        <dbReference type="ARBA" id="ARBA00022554"/>
    </source>
</evidence>
<evidence type="ECO:0000256" key="2">
    <source>
        <dbReference type="ARBA" id="ARBA00022468"/>
    </source>
</evidence>
<organism evidence="11 12">
    <name type="scientific">Dictyostelium purpureum</name>
    <name type="common">Slime mold</name>
    <dbReference type="NCBI Taxonomy" id="5786"/>
    <lineage>
        <taxon>Eukaryota</taxon>
        <taxon>Amoebozoa</taxon>
        <taxon>Evosea</taxon>
        <taxon>Eumycetozoa</taxon>
        <taxon>Dictyostelia</taxon>
        <taxon>Dictyosteliales</taxon>
        <taxon>Dictyosteliaceae</taxon>
        <taxon>Dictyostelium</taxon>
    </lineage>
</organism>
<dbReference type="GO" id="GO:0007165">
    <property type="term" value="P:signal transduction"/>
    <property type="evidence" value="ECO:0007669"/>
    <property type="project" value="InterPro"/>
</dbReference>
<dbReference type="Gene3D" id="1.10.555.10">
    <property type="entry name" value="Rho GTPase activation protein"/>
    <property type="match status" value="1"/>
</dbReference>
<dbReference type="OMA" id="YLCYLGG"/>
<dbReference type="OrthoDB" id="437889at2759"/>
<protein>
    <recommendedName>
        <fullName evidence="13">Rho-GAP domain-containing protein</fullName>
    </recommendedName>
</protein>
<evidence type="ECO:0000313" key="12">
    <source>
        <dbReference type="Proteomes" id="UP000001064"/>
    </source>
</evidence>
<keyword evidence="5 7" id="KW-0175">Coiled coil</keyword>
<dbReference type="Proteomes" id="UP000001064">
    <property type="component" value="Unassembled WGS sequence"/>
</dbReference>
<evidence type="ECO:0000256" key="5">
    <source>
        <dbReference type="ARBA" id="ARBA00023054"/>
    </source>
</evidence>
<evidence type="ECO:0000256" key="7">
    <source>
        <dbReference type="PROSITE-ProRule" id="PRU01077"/>
    </source>
</evidence>
<dbReference type="InParanoid" id="F0ZR11"/>
<feature type="region of interest" description="Disordered" evidence="8">
    <location>
        <begin position="940"/>
        <end position="981"/>
    </location>
</feature>
<feature type="region of interest" description="Disordered" evidence="8">
    <location>
        <begin position="623"/>
        <end position="700"/>
    </location>
</feature>
<dbReference type="Gene3D" id="1.20.1270.60">
    <property type="entry name" value="Arfaptin homology (AH) domain/BAR domain"/>
    <property type="match status" value="1"/>
</dbReference>
<gene>
    <name evidence="11" type="ORF">DICPUDRAFT_56354</name>
</gene>
<dbReference type="FunFam" id="1.10.555.10:FF:000105">
    <property type="entry name" value="Mental retardation GTPase activating protein homolog 2"/>
    <property type="match status" value="1"/>
</dbReference>
<proteinExistence type="predicted"/>
<dbReference type="GO" id="GO:0005737">
    <property type="term" value="C:cytoplasm"/>
    <property type="evidence" value="ECO:0000318"/>
    <property type="project" value="GO_Central"/>
</dbReference>
<evidence type="ECO:0000256" key="6">
    <source>
        <dbReference type="ARBA" id="ARBA00046298"/>
    </source>
</evidence>
<reference evidence="12" key="1">
    <citation type="journal article" date="2011" name="Genome Biol.">
        <title>Comparative genomics of the social amoebae Dictyostelium discoideum and Dictyostelium purpureum.</title>
        <authorList>
            <consortium name="US DOE Joint Genome Institute (JGI-PGF)"/>
            <person name="Sucgang R."/>
            <person name="Kuo A."/>
            <person name="Tian X."/>
            <person name="Salerno W."/>
            <person name="Parikh A."/>
            <person name="Feasley C.L."/>
            <person name="Dalin E."/>
            <person name="Tu H."/>
            <person name="Huang E."/>
            <person name="Barry K."/>
            <person name="Lindquist E."/>
            <person name="Shapiro H."/>
            <person name="Bruce D."/>
            <person name="Schmutz J."/>
            <person name="Salamov A."/>
            <person name="Fey P."/>
            <person name="Gaudet P."/>
            <person name="Anjard C."/>
            <person name="Babu M.M."/>
            <person name="Basu S."/>
            <person name="Bushmanova Y."/>
            <person name="van der Wel H."/>
            <person name="Katoh-Kurasawa M."/>
            <person name="Dinh C."/>
            <person name="Coutinho P.M."/>
            <person name="Saito T."/>
            <person name="Elias M."/>
            <person name="Schaap P."/>
            <person name="Kay R.R."/>
            <person name="Henrissat B."/>
            <person name="Eichinger L."/>
            <person name="Rivero F."/>
            <person name="Putnam N.H."/>
            <person name="West C.M."/>
            <person name="Loomis W.F."/>
            <person name="Chisholm R.L."/>
            <person name="Shaulsky G."/>
            <person name="Strassmann J.E."/>
            <person name="Queller D.C."/>
            <person name="Kuspa A."/>
            <person name="Grigoriev I.V."/>
        </authorList>
    </citation>
    <scope>NUCLEOTIDE SEQUENCE [LARGE SCALE GENOMIC DNA]</scope>
    <source>
        <strain evidence="12">QSDP1</strain>
    </source>
</reference>
<dbReference type="EMBL" id="GL871133">
    <property type="protein sequence ID" value="EGC33638.1"/>
    <property type="molecule type" value="Genomic_DNA"/>
</dbReference>
<evidence type="ECO:0000256" key="8">
    <source>
        <dbReference type="SAM" id="MobiDB-lite"/>
    </source>
</evidence>
<dbReference type="InterPro" id="IPR000198">
    <property type="entry name" value="RhoGAP_dom"/>
</dbReference>
<dbReference type="STRING" id="5786.F0ZR11"/>
<dbReference type="InterPro" id="IPR008936">
    <property type="entry name" value="Rho_GTPase_activation_prot"/>
</dbReference>
<feature type="compositionally biased region" description="Polar residues" evidence="8">
    <location>
        <begin position="558"/>
        <end position="576"/>
    </location>
</feature>
<evidence type="ECO:0000313" key="11">
    <source>
        <dbReference type="EMBL" id="EGC33638.1"/>
    </source>
</evidence>
<keyword evidence="4" id="KW-0926">Vacuole</keyword>
<dbReference type="PROSITE" id="PS51741">
    <property type="entry name" value="F_BAR"/>
    <property type="match status" value="1"/>
</dbReference>
<dbReference type="SUPFAM" id="SSF103657">
    <property type="entry name" value="BAR/IMD domain-like"/>
    <property type="match status" value="1"/>
</dbReference>
<evidence type="ECO:0008006" key="13">
    <source>
        <dbReference type="Google" id="ProtNLM"/>
    </source>
</evidence>
<dbReference type="KEGG" id="dpp:DICPUDRAFT_56354"/>
<dbReference type="SUPFAM" id="SSF48350">
    <property type="entry name" value="GTPase activation domain, GAP"/>
    <property type="match status" value="1"/>
</dbReference>
<dbReference type="RefSeq" id="XP_003289858.1">
    <property type="nucleotide sequence ID" value="XM_003289810.1"/>
</dbReference>
<dbReference type="FunCoup" id="F0ZR11">
    <property type="interactions" value="612"/>
</dbReference>
<evidence type="ECO:0000259" key="9">
    <source>
        <dbReference type="PROSITE" id="PS50238"/>
    </source>
</evidence>
<keyword evidence="12" id="KW-1185">Reference proteome</keyword>
<sequence length="1130" mass="126912">MAPDGYIGPKLKNTWEQIRLETLAHSNHHENIGSNISTHIIEPIEGLIVDLEQKLKVIHIDAEKIFTLYQESVMKLKKAKQNYDRLCKDSFEITGVTKGETQKVQKRAIKAAQDVIKADKEYRGQINETNNSQKLFLSEQIPKIMNDLQRLEMVRIHMVKTYFLRYFKSLEATPQKFNTETENLLALISGINNEDEIQDFVRKSKTTHKYPKPFEYEPYLDRFSQHSQQPSPQISSPQLLSPRDAPYFNNNFNTITQAQQTAPNHISNSLSLSSENIHNTSTGSTSSSGGSGSNNNTPTKEKKPGVWNLKRFSSSISNSDRKLLNKQIQSIGLAHNGGNVFGCKIEDIMFNQKKKYPLLEVPFIIVFLKQKLISLDVYKTQGIFRVPGNVVDINSLKKRFDEGNYEVGTNENVYTVASLLKLWLREITEPLFPPTTYEQCIATTKKEQVCELVASLPLLNQKIIGYIIEFLQEAIKPEYVETSKMGSDNLAMVFSPCFLRSPHTDPNILLGNIFKEKEFVKNLIEGLVPLEVCDSLEGPSAVTISVNQLNKAVKPLVGTSSSPMKSGTENVPQSPSNTNNNNGTPTKLTTPSITQQNLQQKSLSTPLPSIKPFNNIMLSPIIETSPNKQHPPLSLSTSSLSSSTTSMPASNISSSFSSASTSLSSSTGEIMSPPQHPKISQIKGEENSTPIKSGNGEKVPVHLMSPSEVKRRSDHRYLENQEKVKEMIDEIHTQLNELYSDITTIESTSYFAMQSSLAITKFTKSLETFLTLDMWTLTLPEIKDQIEKNKFVSPPPLNFKIPSKLPKLTPTELASNQSSIDLLRQWLINITLTVNRANEYLCYLGGVVIRIYSPESIRLIQNLFVDINLRPSVDSSNKFANLTLEQATVFIQKTISLLGPLNPFTEEELNINTKVLETVTPASFSPALLSEQDSLSGSPINLDGVNSISSSGNTKEGSSHPTQFNFSEDNHSTNNSGSNLSINSTNSTKMMDDFDDDIIDFNSKLKIEEENKKQLQEYRQLIIDIVSDLKDKKKLLNQCSESDDSQVNIRSIAKYCLTLKRELDTFINENDLSNQIENEIDPIINKDNDSFTNLKIMTNHFIGRISFILATIKNNSEFNPKLFELLLNYK</sequence>
<accession>F0ZR11</accession>
<feature type="domain" description="F-BAR" evidence="10">
    <location>
        <begin position="1"/>
        <end position="196"/>
    </location>
</feature>
<dbReference type="GeneID" id="10503273"/>
<dbReference type="AlphaFoldDB" id="F0ZR11"/>
<feature type="compositionally biased region" description="Low complexity" evidence="8">
    <location>
        <begin position="631"/>
        <end position="666"/>
    </location>
</feature>
<name>F0ZR11_DICPU</name>
<evidence type="ECO:0000256" key="1">
    <source>
        <dbReference type="ARBA" id="ARBA00004496"/>
    </source>
</evidence>
<feature type="compositionally biased region" description="Low complexity" evidence="8">
    <location>
        <begin position="264"/>
        <end position="297"/>
    </location>
</feature>
<dbReference type="eggNOG" id="ENOG502QR6X">
    <property type="taxonomic scope" value="Eukaryota"/>
</dbReference>
<dbReference type="VEuPathDB" id="AmoebaDB:DICPUDRAFT_56354"/>
<dbReference type="GO" id="GO:0005096">
    <property type="term" value="F:GTPase activator activity"/>
    <property type="evidence" value="ECO:0000318"/>
    <property type="project" value="GO_Central"/>
</dbReference>
<dbReference type="InterPro" id="IPR027267">
    <property type="entry name" value="AH/BAR_dom_sf"/>
</dbReference>
<dbReference type="PANTHER" id="PTHR45876">
    <property type="entry name" value="FI04035P"/>
    <property type="match status" value="1"/>
</dbReference>
<evidence type="ECO:0000256" key="3">
    <source>
        <dbReference type="ARBA" id="ARBA00022490"/>
    </source>
</evidence>
<feature type="region of interest" description="Disordered" evidence="8">
    <location>
        <begin position="224"/>
        <end position="243"/>
    </location>
</feature>
<dbReference type="GO" id="GO:0000331">
    <property type="term" value="C:contractile vacuole"/>
    <property type="evidence" value="ECO:0007669"/>
    <property type="project" value="UniProtKB-SubCell"/>
</dbReference>
<feature type="region of interest" description="Disordered" evidence="8">
    <location>
        <begin position="261"/>
        <end position="305"/>
    </location>
</feature>
<dbReference type="PANTHER" id="PTHR45876:SF11">
    <property type="entry name" value="GTPASE ACTIVATING PROTEIN HOMOLOG 3-RELATED"/>
    <property type="match status" value="1"/>
</dbReference>
<keyword evidence="2" id="KW-0343">GTPase activation</keyword>
<dbReference type="PROSITE" id="PS50238">
    <property type="entry name" value="RHOGAP"/>
    <property type="match status" value="1"/>
</dbReference>
<feature type="region of interest" description="Disordered" evidence="8">
    <location>
        <begin position="557"/>
        <end position="599"/>
    </location>
</feature>
<keyword evidence="3" id="KW-0963">Cytoplasm</keyword>
<dbReference type="SMART" id="SM00324">
    <property type="entry name" value="RhoGAP"/>
    <property type="match status" value="1"/>
</dbReference>